<keyword evidence="1" id="KW-0479">Metal-binding</keyword>
<dbReference type="EMBL" id="QZVT01000007">
    <property type="protein sequence ID" value="RJT78116.1"/>
    <property type="molecule type" value="Genomic_DNA"/>
</dbReference>
<keyword evidence="2" id="KW-0378">Hydrolase</keyword>
<evidence type="ECO:0000313" key="2">
    <source>
        <dbReference type="EMBL" id="RJT78116.1"/>
    </source>
</evidence>
<dbReference type="InterPro" id="IPR005502">
    <property type="entry name" value="Ribosyl_crysJ1"/>
</dbReference>
<organism evidence="2 3">
    <name type="scientific">Arthrobacter cheniae</name>
    <dbReference type="NCBI Taxonomy" id="1258888"/>
    <lineage>
        <taxon>Bacteria</taxon>
        <taxon>Bacillati</taxon>
        <taxon>Actinomycetota</taxon>
        <taxon>Actinomycetes</taxon>
        <taxon>Micrococcales</taxon>
        <taxon>Micrococcaceae</taxon>
        <taxon>Arthrobacter</taxon>
    </lineage>
</organism>
<sequence length="369" mass="40263">MPAGQQTPSTLTPGSGLHDRILGGWLGRIAGCNLGKPIENGDYWTSDRIRSYLELTGSYPLRDYVPAMDPMPDGYRLVENWVNTTRGRVAGSDRDDDIDYSILALHMLEHHGMDLTAADVAATWLAHVPYLRVFTAERAAYVNLLTNVPIEAVGNTRNPYREWIGALIRGDVHGWTQPGRPQRAILTAYKDATLSHRANGLYGEMWSAALMSSAATATTVSEAFERSLHYVPVRSRLAEALHRVQDLHRGGVTWEEGLRSIQQHYGHYSWVHTVNNAAIIAAGLLWGDGDYSATVGLTVQGGWDTDSNGAAAGAVVGTVLGAAALPEHFIKPLQNRTRSAVFGYDNSRISDLADRTVTLATRDTSISTV</sequence>
<accession>A0A3A5LZM2</accession>
<name>A0A3A5LZM2_9MICC</name>
<evidence type="ECO:0000313" key="3">
    <source>
        <dbReference type="Proteomes" id="UP000272560"/>
    </source>
</evidence>
<dbReference type="AlphaFoldDB" id="A0A3A5LZM2"/>
<dbReference type="Gene3D" id="1.10.4080.10">
    <property type="entry name" value="ADP-ribosylation/Crystallin J1"/>
    <property type="match status" value="1"/>
</dbReference>
<dbReference type="SUPFAM" id="SSF101478">
    <property type="entry name" value="ADP-ribosylglycohydrolase"/>
    <property type="match status" value="1"/>
</dbReference>
<protein>
    <submittedName>
        <fullName evidence="2">ADP-ribosylglycohydrolase family protein</fullName>
    </submittedName>
</protein>
<keyword evidence="3" id="KW-1185">Reference proteome</keyword>
<dbReference type="Pfam" id="PF03747">
    <property type="entry name" value="ADP_ribosyl_GH"/>
    <property type="match status" value="1"/>
</dbReference>
<keyword evidence="1" id="KW-0460">Magnesium</keyword>
<dbReference type="OrthoDB" id="9814159at2"/>
<evidence type="ECO:0000256" key="1">
    <source>
        <dbReference type="PIRSR" id="PIRSR605502-1"/>
    </source>
</evidence>
<feature type="binding site" evidence="1">
    <location>
        <position position="306"/>
    </location>
    <ligand>
        <name>Mg(2+)</name>
        <dbReference type="ChEBI" id="CHEBI:18420"/>
        <label>1</label>
    </ligand>
</feature>
<feature type="binding site" evidence="1">
    <location>
        <position position="304"/>
    </location>
    <ligand>
        <name>Mg(2+)</name>
        <dbReference type="ChEBI" id="CHEBI:18420"/>
        <label>2</label>
    </ligand>
</feature>
<dbReference type="GO" id="GO:0046872">
    <property type="term" value="F:metal ion binding"/>
    <property type="evidence" value="ECO:0007669"/>
    <property type="project" value="UniProtKB-KW"/>
</dbReference>
<gene>
    <name evidence="2" type="ORF">D6T63_13720</name>
</gene>
<proteinExistence type="predicted"/>
<comment type="caution">
    <text evidence="2">The sequence shown here is derived from an EMBL/GenBank/DDBJ whole genome shotgun (WGS) entry which is preliminary data.</text>
</comment>
<dbReference type="InterPro" id="IPR036705">
    <property type="entry name" value="Ribosyl_crysJ1_sf"/>
</dbReference>
<dbReference type="GO" id="GO:0016787">
    <property type="term" value="F:hydrolase activity"/>
    <property type="evidence" value="ECO:0007669"/>
    <property type="project" value="UniProtKB-KW"/>
</dbReference>
<reference evidence="2 3" key="1">
    <citation type="submission" date="2018-09" db="EMBL/GenBank/DDBJ databases">
        <title>Novel species of Arthrobacter.</title>
        <authorList>
            <person name="Liu Q."/>
            <person name="Xin Y.-H."/>
        </authorList>
    </citation>
    <scope>NUCLEOTIDE SEQUENCE [LARGE SCALE GENOMIC DNA]</scope>
    <source>
        <strain evidence="2 3">Hz2</strain>
    </source>
</reference>
<feature type="binding site" evidence="1">
    <location>
        <position position="307"/>
    </location>
    <ligand>
        <name>Mg(2+)</name>
        <dbReference type="ChEBI" id="CHEBI:18420"/>
        <label>1</label>
    </ligand>
</feature>
<dbReference type="Proteomes" id="UP000272560">
    <property type="component" value="Unassembled WGS sequence"/>
</dbReference>
<comment type="cofactor">
    <cofactor evidence="1">
        <name>Mg(2+)</name>
        <dbReference type="ChEBI" id="CHEBI:18420"/>
    </cofactor>
    <text evidence="1">Binds 2 magnesium ions per subunit.</text>
</comment>